<feature type="domain" description="J" evidence="5">
    <location>
        <begin position="27"/>
        <end position="92"/>
    </location>
</feature>
<feature type="compositionally biased region" description="Basic and acidic residues" evidence="4">
    <location>
        <begin position="141"/>
        <end position="157"/>
    </location>
</feature>
<dbReference type="PANTHER" id="PTHR44145">
    <property type="entry name" value="DNAJ HOMOLOG SUBFAMILY A MEMBER 3, MITOCHONDRIAL"/>
    <property type="match status" value="1"/>
</dbReference>
<gene>
    <name evidence="6" type="ORF">J2TS6_27200</name>
</gene>
<dbReference type="InterPro" id="IPR018253">
    <property type="entry name" value="DnaJ_domain_CS"/>
</dbReference>
<evidence type="ECO:0000256" key="4">
    <source>
        <dbReference type="SAM" id="MobiDB-lite"/>
    </source>
</evidence>
<evidence type="ECO:0000256" key="2">
    <source>
        <dbReference type="ARBA" id="ARBA00023016"/>
    </source>
</evidence>
<dbReference type="InterPro" id="IPR001623">
    <property type="entry name" value="DnaJ_domain"/>
</dbReference>
<feature type="region of interest" description="Disordered" evidence="4">
    <location>
        <begin position="90"/>
        <end position="122"/>
    </location>
</feature>
<sequence length="173" mass="19188">MGFPVLCLKAVKPEGITGESGENSVADYYEILGVARQAGAAEIKQAYRKLAKRCHPDVNPGDPEAARRFKQIVEAYETLSDETKRAAYDDRLVRGKRSAHERKTGPEERSGTGAKAAQGGHFDPARVQEQFAQFFGTSPKGQKEATDRKGNAKERNPMDTSAMFEQFFGYRKK</sequence>
<evidence type="ECO:0000256" key="1">
    <source>
        <dbReference type="ARBA" id="ARBA00022705"/>
    </source>
</evidence>
<keyword evidence="2" id="KW-0346">Stress response</keyword>
<proteinExistence type="predicted"/>
<keyword evidence="7" id="KW-1185">Reference proteome</keyword>
<dbReference type="SUPFAM" id="SSF46565">
    <property type="entry name" value="Chaperone J-domain"/>
    <property type="match status" value="1"/>
</dbReference>
<dbReference type="PROSITE" id="PS50076">
    <property type="entry name" value="DNAJ_2"/>
    <property type="match status" value="1"/>
</dbReference>
<evidence type="ECO:0000256" key="3">
    <source>
        <dbReference type="ARBA" id="ARBA00023186"/>
    </source>
</evidence>
<organism evidence="6 7">
    <name type="scientific">Paenibacillus albilobatus</name>
    <dbReference type="NCBI Taxonomy" id="2716884"/>
    <lineage>
        <taxon>Bacteria</taxon>
        <taxon>Bacillati</taxon>
        <taxon>Bacillota</taxon>
        <taxon>Bacilli</taxon>
        <taxon>Bacillales</taxon>
        <taxon>Paenibacillaceae</taxon>
        <taxon>Paenibacillus</taxon>
    </lineage>
</organism>
<dbReference type="Gene3D" id="1.10.287.110">
    <property type="entry name" value="DnaJ domain"/>
    <property type="match status" value="1"/>
</dbReference>
<dbReference type="PRINTS" id="PR00625">
    <property type="entry name" value="JDOMAIN"/>
</dbReference>
<feature type="compositionally biased region" description="Basic and acidic residues" evidence="4">
    <location>
        <begin position="101"/>
        <end position="110"/>
    </location>
</feature>
<name>A0A919XFE1_9BACL</name>
<dbReference type="AlphaFoldDB" id="A0A919XFE1"/>
<dbReference type="RefSeq" id="WP_236575607.1">
    <property type="nucleotide sequence ID" value="NZ_BORQ01000003.1"/>
</dbReference>
<dbReference type="EMBL" id="BORQ01000003">
    <property type="protein sequence ID" value="GIO31579.1"/>
    <property type="molecule type" value="Genomic_DNA"/>
</dbReference>
<keyword evidence="1" id="KW-0235">DNA replication</keyword>
<accession>A0A919XFE1</accession>
<dbReference type="CDD" id="cd06257">
    <property type="entry name" value="DnaJ"/>
    <property type="match status" value="1"/>
</dbReference>
<feature type="region of interest" description="Disordered" evidence="4">
    <location>
        <begin position="134"/>
        <end position="173"/>
    </location>
</feature>
<protein>
    <recommendedName>
        <fullName evidence="5">J domain-containing protein</fullName>
    </recommendedName>
</protein>
<dbReference type="Proteomes" id="UP000679779">
    <property type="component" value="Unassembled WGS sequence"/>
</dbReference>
<dbReference type="InterPro" id="IPR051938">
    <property type="entry name" value="Apopto_cytoskel_mod"/>
</dbReference>
<evidence type="ECO:0000259" key="5">
    <source>
        <dbReference type="PROSITE" id="PS50076"/>
    </source>
</evidence>
<dbReference type="PANTHER" id="PTHR44145:SF3">
    <property type="entry name" value="DNAJ HOMOLOG SUBFAMILY A MEMBER 3, MITOCHONDRIAL"/>
    <property type="match status" value="1"/>
</dbReference>
<evidence type="ECO:0000313" key="6">
    <source>
        <dbReference type="EMBL" id="GIO31579.1"/>
    </source>
</evidence>
<dbReference type="SMART" id="SM00271">
    <property type="entry name" value="DnaJ"/>
    <property type="match status" value="1"/>
</dbReference>
<reference evidence="6" key="1">
    <citation type="submission" date="2021-03" db="EMBL/GenBank/DDBJ databases">
        <title>Antimicrobial resistance genes in bacteria isolated from Japanese honey, and their potential for conferring macrolide and lincosamide resistance in the American foulbrood pathogen Paenibacillus larvae.</title>
        <authorList>
            <person name="Okamoto M."/>
            <person name="Kumagai M."/>
            <person name="Kanamori H."/>
            <person name="Takamatsu D."/>
        </authorList>
    </citation>
    <scope>NUCLEOTIDE SEQUENCE</scope>
    <source>
        <strain evidence="6">J2TS6</strain>
    </source>
</reference>
<comment type="caution">
    <text evidence="6">The sequence shown here is derived from an EMBL/GenBank/DDBJ whole genome shotgun (WGS) entry which is preliminary data.</text>
</comment>
<dbReference type="GO" id="GO:0006260">
    <property type="term" value="P:DNA replication"/>
    <property type="evidence" value="ECO:0007669"/>
    <property type="project" value="UniProtKB-KW"/>
</dbReference>
<dbReference type="InterPro" id="IPR036869">
    <property type="entry name" value="J_dom_sf"/>
</dbReference>
<dbReference type="Pfam" id="PF00226">
    <property type="entry name" value="DnaJ"/>
    <property type="match status" value="1"/>
</dbReference>
<evidence type="ECO:0000313" key="7">
    <source>
        <dbReference type="Proteomes" id="UP000679779"/>
    </source>
</evidence>
<keyword evidence="3" id="KW-0143">Chaperone</keyword>
<dbReference type="PROSITE" id="PS00636">
    <property type="entry name" value="DNAJ_1"/>
    <property type="match status" value="1"/>
</dbReference>